<feature type="transmembrane region" description="Helical" evidence="2">
    <location>
        <begin position="265"/>
        <end position="282"/>
    </location>
</feature>
<sequence>MPFTFSHPAAVLPLLRDGRGRGRLVASALVAGSLAPDVPFFADSLLRGSYGYGALTHRVWAVPTVDVALAAALVAGWQAVLREPLVELLPARWADAADAATAPSGRPLDVPGAAWFALSAAIGAATHVGWDAFTHGGRIGVRLLPVLDRTVHGQPVYSLLQYGFSAAGLAALAWHLPRTLRRTAAPRPVAEPVADTAPTAPPTPLTTAAPASVSARPRLSARARTAVAVLVAGATLAGAAQRIALGDAGSLRSARLGDLIPPLSFGGGTGAALGLALSTLATRRAKPPR</sequence>
<protein>
    <recommendedName>
        <fullName evidence="5">DUF4184 family protein</fullName>
    </recommendedName>
</protein>
<dbReference type="AlphaFoldDB" id="A0A1H0MYR7"/>
<evidence type="ECO:0000313" key="4">
    <source>
        <dbReference type="Proteomes" id="UP000199341"/>
    </source>
</evidence>
<feature type="compositionally biased region" description="Low complexity" evidence="1">
    <location>
        <begin position="187"/>
        <end position="198"/>
    </location>
</feature>
<feature type="transmembrane region" description="Helical" evidence="2">
    <location>
        <begin position="226"/>
        <end position="245"/>
    </location>
</feature>
<keyword evidence="4" id="KW-1185">Reference proteome</keyword>
<dbReference type="EMBL" id="FNIE01000013">
    <property type="protein sequence ID" value="SDO85564.1"/>
    <property type="molecule type" value="Genomic_DNA"/>
</dbReference>
<dbReference type="STRING" id="310781.SAMN05216259_113150"/>
<keyword evidence="2" id="KW-0472">Membrane</keyword>
<feature type="transmembrane region" description="Helical" evidence="2">
    <location>
        <begin position="159"/>
        <end position="177"/>
    </location>
</feature>
<reference evidence="3 4" key="1">
    <citation type="submission" date="2016-10" db="EMBL/GenBank/DDBJ databases">
        <authorList>
            <person name="de Groot N.N."/>
        </authorList>
    </citation>
    <scope>NUCLEOTIDE SEQUENCE [LARGE SCALE GENOMIC DNA]</scope>
    <source>
        <strain evidence="3 4">CGMCC 4.2022</strain>
    </source>
</reference>
<dbReference type="Pfam" id="PF13803">
    <property type="entry name" value="DUF4184"/>
    <property type="match status" value="1"/>
</dbReference>
<keyword evidence="2" id="KW-0812">Transmembrane</keyword>
<name>A0A1H0MYR7_9ACTN</name>
<gene>
    <name evidence="3" type="ORF">SAMN05216259_113150</name>
</gene>
<organism evidence="3 4">
    <name type="scientific">Actinacidiphila guanduensis</name>
    <dbReference type="NCBI Taxonomy" id="310781"/>
    <lineage>
        <taxon>Bacteria</taxon>
        <taxon>Bacillati</taxon>
        <taxon>Actinomycetota</taxon>
        <taxon>Actinomycetes</taxon>
        <taxon>Kitasatosporales</taxon>
        <taxon>Streptomycetaceae</taxon>
        <taxon>Actinacidiphila</taxon>
    </lineage>
</organism>
<evidence type="ECO:0000313" key="3">
    <source>
        <dbReference type="EMBL" id="SDO85564.1"/>
    </source>
</evidence>
<evidence type="ECO:0000256" key="2">
    <source>
        <dbReference type="SAM" id="Phobius"/>
    </source>
</evidence>
<accession>A0A1H0MYR7</accession>
<feature type="region of interest" description="Disordered" evidence="1">
    <location>
        <begin position="187"/>
        <end position="213"/>
    </location>
</feature>
<dbReference type="RefSeq" id="WP_265737050.1">
    <property type="nucleotide sequence ID" value="NZ_FNIE01000013.1"/>
</dbReference>
<proteinExistence type="predicted"/>
<dbReference type="InterPro" id="IPR025238">
    <property type="entry name" value="DUF4184"/>
</dbReference>
<dbReference type="Proteomes" id="UP000199341">
    <property type="component" value="Unassembled WGS sequence"/>
</dbReference>
<keyword evidence="2" id="KW-1133">Transmembrane helix</keyword>
<evidence type="ECO:0008006" key="5">
    <source>
        <dbReference type="Google" id="ProtNLM"/>
    </source>
</evidence>
<evidence type="ECO:0000256" key="1">
    <source>
        <dbReference type="SAM" id="MobiDB-lite"/>
    </source>
</evidence>